<dbReference type="AlphaFoldDB" id="A0A2I0HNN6"/>
<dbReference type="STRING" id="22663.A0A2I0HNN6"/>
<evidence type="ECO:0000313" key="1">
    <source>
        <dbReference type="EMBL" id="PKI33080.1"/>
    </source>
</evidence>
<name>A0A2I0HNN6_PUNGR</name>
<feature type="non-terminal residue" evidence="1">
    <location>
        <position position="158"/>
    </location>
</feature>
<dbReference type="Proteomes" id="UP000233551">
    <property type="component" value="Unassembled WGS sequence"/>
</dbReference>
<organism evidence="1 2">
    <name type="scientific">Punica granatum</name>
    <name type="common">Pomegranate</name>
    <dbReference type="NCBI Taxonomy" id="22663"/>
    <lineage>
        <taxon>Eukaryota</taxon>
        <taxon>Viridiplantae</taxon>
        <taxon>Streptophyta</taxon>
        <taxon>Embryophyta</taxon>
        <taxon>Tracheophyta</taxon>
        <taxon>Spermatophyta</taxon>
        <taxon>Magnoliopsida</taxon>
        <taxon>eudicotyledons</taxon>
        <taxon>Gunneridae</taxon>
        <taxon>Pentapetalae</taxon>
        <taxon>rosids</taxon>
        <taxon>malvids</taxon>
        <taxon>Myrtales</taxon>
        <taxon>Lythraceae</taxon>
        <taxon>Punica</taxon>
    </lineage>
</organism>
<reference evidence="1 2" key="1">
    <citation type="submission" date="2017-11" db="EMBL/GenBank/DDBJ databases">
        <title>De-novo sequencing of pomegranate (Punica granatum L.) genome.</title>
        <authorList>
            <person name="Akparov Z."/>
            <person name="Amiraslanov A."/>
            <person name="Hajiyeva S."/>
            <person name="Abbasov M."/>
            <person name="Kaur K."/>
            <person name="Hamwieh A."/>
            <person name="Solovyev V."/>
            <person name="Salamov A."/>
            <person name="Braich B."/>
            <person name="Kosarev P."/>
            <person name="Mahmoud A."/>
            <person name="Hajiyev E."/>
            <person name="Babayeva S."/>
            <person name="Izzatullayeva V."/>
            <person name="Mammadov A."/>
            <person name="Mammadov A."/>
            <person name="Sharifova S."/>
            <person name="Ojaghi J."/>
            <person name="Eynullazada K."/>
            <person name="Bayramov B."/>
            <person name="Abdulazimova A."/>
            <person name="Shahmuradov I."/>
        </authorList>
    </citation>
    <scope>NUCLEOTIDE SEQUENCE [LARGE SCALE GENOMIC DNA]</scope>
    <source>
        <strain evidence="2">cv. AG2017</strain>
        <tissue evidence="1">Leaf</tissue>
    </source>
</reference>
<gene>
    <name evidence="1" type="ORF">CRG98_046529</name>
</gene>
<proteinExistence type="predicted"/>
<evidence type="ECO:0000313" key="2">
    <source>
        <dbReference type="Proteomes" id="UP000233551"/>
    </source>
</evidence>
<comment type="caution">
    <text evidence="1">The sequence shown here is derived from an EMBL/GenBank/DDBJ whole genome shotgun (WGS) entry which is preliminary data.</text>
</comment>
<dbReference type="EMBL" id="PGOL01007051">
    <property type="protein sequence ID" value="PKI33080.1"/>
    <property type="molecule type" value="Genomic_DNA"/>
</dbReference>
<sequence>MQESSRDVPEGFAICTGRIPNEQHGSKAPTQWTCGVRGVLPGGFARCGVFCPGFAWYRKVVGTYPKCGKAEMQESSRDVPEVQESSRDVPETYPKCRKVVGTYPKCRKVVGRYSKCGKVVGTYPKCGKIVGTYPKCGKVVGTYPKCRKVVGTYPKCRK</sequence>
<protein>
    <submittedName>
        <fullName evidence="1">Uncharacterized protein</fullName>
    </submittedName>
</protein>
<keyword evidence="2" id="KW-1185">Reference proteome</keyword>
<accession>A0A2I0HNN6</accession>